<feature type="coiled-coil region" evidence="1">
    <location>
        <begin position="41"/>
        <end position="68"/>
    </location>
</feature>
<protein>
    <submittedName>
        <fullName evidence="2">Uncharacterized protein</fullName>
    </submittedName>
</protein>
<proteinExistence type="predicted"/>
<sequence>MPANKGGGLNDRRSPTEYMLDAFREDLADMDARLAERYRKTTELREERELLRQAVAELERAVSEERAAEVAEQIRRSYE</sequence>
<dbReference type="EMBL" id="JBHUML010000002">
    <property type="protein sequence ID" value="MFD2704669.1"/>
    <property type="molecule type" value="Genomic_DNA"/>
</dbReference>
<accession>A0ABW5SZR1</accession>
<gene>
    <name evidence="2" type="ORF">ACFSUB_04265</name>
</gene>
<keyword evidence="1" id="KW-0175">Coiled coil</keyword>
<dbReference type="Proteomes" id="UP001597520">
    <property type="component" value="Unassembled WGS sequence"/>
</dbReference>
<evidence type="ECO:0000256" key="1">
    <source>
        <dbReference type="SAM" id="Coils"/>
    </source>
</evidence>
<keyword evidence="3" id="KW-1185">Reference proteome</keyword>
<evidence type="ECO:0000313" key="2">
    <source>
        <dbReference type="EMBL" id="MFD2704669.1"/>
    </source>
</evidence>
<organism evidence="2 3">
    <name type="scientific">Salibacterium lacus</name>
    <dbReference type="NCBI Taxonomy" id="1898109"/>
    <lineage>
        <taxon>Bacteria</taxon>
        <taxon>Bacillati</taxon>
        <taxon>Bacillota</taxon>
        <taxon>Bacilli</taxon>
        <taxon>Bacillales</taxon>
        <taxon>Bacillaceae</taxon>
    </lineage>
</organism>
<comment type="caution">
    <text evidence="2">The sequence shown here is derived from an EMBL/GenBank/DDBJ whole genome shotgun (WGS) entry which is preliminary data.</text>
</comment>
<reference evidence="3" key="1">
    <citation type="journal article" date="2019" name="Int. J. Syst. Evol. Microbiol.">
        <title>The Global Catalogue of Microorganisms (GCM) 10K type strain sequencing project: providing services to taxonomists for standard genome sequencing and annotation.</title>
        <authorList>
            <consortium name="The Broad Institute Genomics Platform"/>
            <consortium name="The Broad Institute Genome Sequencing Center for Infectious Disease"/>
            <person name="Wu L."/>
            <person name="Ma J."/>
        </authorList>
    </citation>
    <scope>NUCLEOTIDE SEQUENCE [LARGE SCALE GENOMIC DNA]</scope>
    <source>
        <strain evidence="3">KCTC 33792</strain>
    </source>
</reference>
<dbReference type="RefSeq" id="WP_380711945.1">
    <property type="nucleotide sequence ID" value="NZ_JBHUML010000002.1"/>
</dbReference>
<name>A0ABW5SZR1_9BACI</name>
<evidence type="ECO:0000313" key="3">
    <source>
        <dbReference type="Proteomes" id="UP001597520"/>
    </source>
</evidence>